<comment type="caution">
    <text evidence="12">The sequence shown here is derived from an EMBL/GenBank/DDBJ whole genome shotgun (WGS) entry which is preliminary data.</text>
</comment>
<dbReference type="Proteomes" id="UP000268857">
    <property type="component" value="Unassembled WGS sequence"/>
</dbReference>
<accession>A0A3S0XLT9</accession>
<evidence type="ECO:0000256" key="7">
    <source>
        <dbReference type="ARBA" id="ARBA00022679"/>
    </source>
</evidence>
<evidence type="ECO:0000256" key="4">
    <source>
        <dbReference type="ARBA" id="ARBA00013346"/>
    </source>
</evidence>
<dbReference type="CDD" id="cd02440">
    <property type="entry name" value="AdoMet_MTases"/>
    <property type="match status" value="1"/>
</dbReference>
<dbReference type="EMBL" id="RSCJ01000040">
    <property type="protein sequence ID" value="RUR72959.1"/>
    <property type="molecule type" value="Genomic_DNA"/>
</dbReference>
<dbReference type="PANTHER" id="PTHR11579:SF0">
    <property type="entry name" value="PROTEIN-L-ISOASPARTATE(D-ASPARTATE) O-METHYLTRANSFERASE"/>
    <property type="match status" value="1"/>
</dbReference>
<reference evidence="12 13" key="1">
    <citation type="journal article" date="2019" name="Genome Biol. Evol.">
        <title>Day and night: Metabolic profiles and evolutionary relationships of six axenic non-marine cyanobacteria.</title>
        <authorList>
            <person name="Will S.E."/>
            <person name="Henke P."/>
            <person name="Boedeker C."/>
            <person name="Huang S."/>
            <person name="Brinkmann H."/>
            <person name="Rohde M."/>
            <person name="Jarek M."/>
            <person name="Friedl T."/>
            <person name="Seufert S."/>
            <person name="Schumacher M."/>
            <person name="Overmann J."/>
            <person name="Neumann-Schaal M."/>
            <person name="Petersen J."/>
        </authorList>
    </citation>
    <scope>NUCLEOTIDE SEQUENCE [LARGE SCALE GENOMIC DNA]</scope>
    <source>
        <strain evidence="12 13">PCC 6912</strain>
    </source>
</reference>
<protein>
    <recommendedName>
        <fullName evidence="4">Protein-L-isoaspartate O-methyltransferase</fullName>
        <ecNumber evidence="3">2.1.1.77</ecNumber>
    </recommendedName>
    <alternativeName>
        <fullName evidence="11">L-isoaspartyl protein carboxyl methyltransferase</fullName>
    </alternativeName>
    <alternativeName>
        <fullName evidence="9">Protein L-isoaspartyl methyltransferase</fullName>
    </alternativeName>
    <alternativeName>
        <fullName evidence="10">Protein-beta-aspartate methyltransferase</fullName>
    </alternativeName>
</protein>
<dbReference type="Gene3D" id="3.40.50.150">
    <property type="entry name" value="Vaccinia Virus protein VP39"/>
    <property type="match status" value="1"/>
</dbReference>
<evidence type="ECO:0000313" key="13">
    <source>
        <dbReference type="Proteomes" id="UP000268857"/>
    </source>
</evidence>
<dbReference type="InterPro" id="IPR029063">
    <property type="entry name" value="SAM-dependent_MTases_sf"/>
</dbReference>
<evidence type="ECO:0000313" key="12">
    <source>
        <dbReference type="EMBL" id="RUR72959.1"/>
    </source>
</evidence>
<dbReference type="Pfam" id="PF01135">
    <property type="entry name" value="PCMT"/>
    <property type="match status" value="1"/>
</dbReference>
<dbReference type="PANTHER" id="PTHR11579">
    <property type="entry name" value="PROTEIN-L-ISOASPARTATE O-METHYLTRANSFERASE"/>
    <property type="match status" value="1"/>
</dbReference>
<proteinExistence type="inferred from homology"/>
<evidence type="ECO:0000256" key="6">
    <source>
        <dbReference type="ARBA" id="ARBA00022603"/>
    </source>
</evidence>
<comment type="similarity">
    <text evidence="2">Belongs to the methyltransferase superfamily. L-isoaspartyl/D-aspartyl protein methyltransferase family.</text>
</comment>
<dbReference type="STRING" id="211165.GCA_000317285_05349"/>
<evidence type="ECO:0000256" key="11">
    <source>
        <dbReference type="ARBA" id="ARBA00031350"/>
    </source>
</evidence>
<dbReference type="SUPFAM" id="SSF53335">
    <property type="entry name" value="S-adenosyl-L-methionine-dependent methyltransferases"/>
    <property type="match status" value="1"/>
</dbReference>
<keyword evidence="6" id="KW-0489">Methyltransferase</keyword>
<dbReference type="EC" id="2.1.1.77" evidence="3"/>
<comment type="subcellular location">
    <subcellularLocation>
        <location evidence="1">Cytoplasm</location>
    </subcellularLocation>
</comment>
<dbReference type="GO" id="GO:0005737">
    <property type="term" value="C:cytoplasm"/>
    <property type="evidence" value="ECO:0007669"/>
    <property type="project" value="UniProtKB-SubCell"/>
</dbReference>
<evidence type="ECO:0000256" key="3">
    <source>
        <dbReference type="ARBA" id="ARBA00011890"/>
    </source>
</evidence>
<evidence type="ECO:0000256" key="8">
    <source>
        <dbReference type="ARBA" id="ARBA00022691"/>
    </source>
</evidence>
<name>A0A3S0XLT9_CHLFR</name>
<keyword evidence="8" id="KW-0949">S-adenosyl-L-methionine</keyword>
<evidence type="ECO:0000256" key="1">
    <source>
        <dbReference type="ARBA" id="ARBA00004496"/>
    </source>
</evidence>
<dbReference type="OrthoDB" id="9772751at2"/>
<sequence length="345" mass="37797">MGDPVDWAESAISYETFVRQADGIPIPQSSSPKIIAAMLRLLDVQPGMRVLEVGTGSGYSTAMLAYLVGKTGYVVSLDIDSDLVERATRLLTSQGFDMVKVVAKDGREGYLPAAPFDRLIVWATGDALSPAWVEQVRKKGVIVAPIRLLPLANTTAITRVWIDCDRIPKGEKLIPGGFVPLSNQPRYQWHGYAEEADLAVLENYQPVAWVSSQWLRSEKAAQHKPKFLYLLQTACRQDSPLQDNEDVMGLRAYLLANNPHGLTTASTPSLGLGSAIGISQPDSLALLSEFDHAYVKAGTDAAAITLASWIDNWRAVGKPGFEQLRLILNKIPSRWTVQAKLPLFE</sequence>
<dbReference type="GO" id="GO:0004719">
    <property type="term" value="F:protein-L-isoaspartate (D-aspartate) O-methyltransferase activity"/>
    <property type="evidence" value="ECO:0007669"/>
    <property type="project" value="UniProtKB-EC"/>
</dbReference>
<keyword evidence="7" id="KW-0808">Transferase</keyword>
<dbReference type="RefSeq" id="WP_016874088.1">
    <property type="nucleotide sequence ID" value="NZ_AJLN01000117.1"/>
</dbReference>
<organism evidence="12 13">
    <name type="scientific">Chlorogloeopsis fritschii PCC 6912</name>
    <dbReference type="NCBI Taxonomy" id="211165"/>
    <lineage>
        <taxon>Bacteria</taxon>
        <taxon>Bacillati</taxon>
        <taxon>Cyanobacteriota</taxon>
        <taxon>Cyanophyceae</taxon>
        <taxon>Nostocales</taxon>
        <taxon>Chlorogloeopsidaceae</taxon>
        <taxon>Chlorogloeopsis</taxon>
    </lineage>
</organism>
<evidence type="ECO:0000256" key="2">
    <source>
        <dbReference type="ARBA" id="ARBA00005369"/>
    </source>
</evidence>
<evidence type="ECO:0000256" key="5">
    <source>
        <dbReference type="ARBA" id="ARBA00022490"/>
    </source>
</evidence>
<gene>
    <name evidence="12" type="ORF">PCC6912_59570</name>
</gene>
<keyword evidence="5" id="KW-0963">Cytoplasm</keyword>
<dbReference type="AlphaFoldDB" id="A0A3S0XLT9"/>
<evidence type="ECO:0000256" key="10">
    <source>
        <dbReference type="ARBA" id="ARBA00031323"/>
    </source>
</evidence>
<dbReference type="GO" id="GO:0032259">
    <property type="term" value="P:methylation"/>
    <property type="evidence" value="ECO:0007669"/>
    <property type="project" value="UniProtKB-KW"/>
</dbReference>
<dbReference type="InterPro" id="IPR000682">
    <property type="entry name" value="PCMT"/>
</dbReference>
<keyword evidence="13" id="KW-1185">Reference proteome</keyword>
<evidence type="ECO:0000256" key="9">
    <source>
        <dbReference type="ARBA" id="ARBA00030757"/>
    </source>
</evidence>